<evidence type="ECO:0000313" key="2">
    <source>
        <dbReference type="EMBL" id="KLU82999.1"/>
    </source>
</evidence>
<name>A0A0C4DQC7_MAGP6</name>
<organism evidence="3 4">
    <name type="scientific">Magnaporthiopsis poae (strain ATCC 64411 / 73-15)</name>
    <name type="common">Kentucky bluegrass fungus</name>
    <name type="synonym">Magnaporthe poae</name>
    <dbReference type="NCBI Taxonomy" id="644358"/>
    <lineage>
        <taxon>Eukaryota</taxon>
        <taxon>Fungi</taxon>
        <taxon>Dikarya</taxon>
        <taxon>Ascomycota</taxon>
        <taxon>Pezizomycotina</taxon>
        <taxon>Sordariomycetes</taxon>
        <taxon>Sordariomycetidae</taxon>
        <taxon>Magnaporthales</taxon>
        <taxon>Magnaporthaceae</taxon>
        <taxon>Magnaporthiopsis</taxon>
    </lineage>
</organism>
<evidence type="ECO:0000256" key="1">
    <source>
        <dbReference type="SAM" id="MobiDB-lite"/>
    </source>
</evidence>
<accession>A0A0C4DQC7</accession>
<dbReference type="VEuPathDB" id="FungiDB:MAPG_02066"/>
<reference evidence="3" key="5">
    <citation type="submission" date="2015-06" db="UniProtKB">
        <authorList>
            <consortium name="EnsemblFungi"/>
        </authorList>
    </citation>
    <scope>IDENTIFICATION</scope>
    <source>
        <strain evidence="3">ATCC 64411</strain>
    </source>
</reference>
<gene>
    <name evidence="2" type="ORF">MAPG_02066</name>
</gene>
<reference evidence="3" key="4">
    <citation type="journal article" date="2015" name="G3 (Bethesda)">
        <title>Genome sequences of three phytopathogenic species of the Magnaporthaceae family of fungi.</title>
        <authorList>
            <person name="Okagaki L.H."/>
            <person name="Nunes C.C."/>
            <person name="Sailsbery J."/>
            <person name="Clay B."/>
            <person name="Brown D."/>
            <person name="John T."/>
            <person name="Oh Y."/>
            <person name="Young N."/>
            <person name="Fitzgerald M."/>
            <person name="Haas B.J."/>
            <person name="Zeng Q."/>
            <person name="Young S."/>
            <person name="Adiconis X."/>
            <person name="Fan L."/>
            <person name="Levin J.Z."/>
            <person name="Mitchell T.K."/>
            <person name="Okubara P.A."/>
            <person name="Farman M.L."/>
            <person name="Kohn L.M."/>
            <person name="Birren B."/>
            <person name="Ma L.-J."/>
            <person name="Dean R.A."/>
        </authorList>
    </citation>
    <scope>NUCLEOTIDE SEQUENCE</scope>
    <source>
        <strain evidence="3">ATCC 64411 / 73-15</strain>
    </source>
</reference>
<dbReference type="AlphaFoldDB" id="A0A0C4DQC7"/>
<dbReference type="EMBL" id="GL876967">
    <property type="protein sequence ID" value="KLU82999.1"/>
    <property type="molecule type" value="Genomic_DNA"/>
</dbReference>
<evidence type="ECO:0000313" key="3">
    <source>
        <dbReference type="EnsemblFungi" id="MAPG_02066T0"/>
    </source>
</evidence>
<evidence type="ECO:0000313" key="4">
    <source>
        <dbReference type="Proteomes" id="UP000011715"/>
    </source>
</evidence>
<protein>
    <submittedName>
        <fullName evidence="2 3">Uncharacterized protein</fullName>
    </submittedName>
</protein>
<proteinExistence type="predicted"/>
<reference evidence="2" key="2">
    <citation type="submission" date="2010-05" db="EMBL/GenBank/DDBJ databases">
        <title>The Genome Sequence of Magnaporthe poae strain ATCC 64411.</title>
        <authorList>
            <consortium name="The Broad Institute Genome Sequencing Platform"/>
            <consortium name="Broad Institute Genome Sequencing Center for Infectious Disease"/>
            <person name="Ma L.-J."/>
            <person name="Dead R."/>
            <person name="Young S."/>
            <person name="Zeng Q."/>
            <person name="Koehrsen M."/>
            <person name="Alvarado L."/>
            <person name="Berlin A."/>
            <person name="Chapman S.B."/>
            <person name="Chen Z."/>
            <person name="Freedman E."/>
            <person name="Gellesch M."/>
            <person name="Goldberg J."/>
            <person name="Griggs A."/>
            <person name="Gujja S."/>
            <person name="Heilman E.R."/>
            <person name="Heiman D."/>
            <person name="Hepburn T."/>
            <person name="Howarth C."/>
            <person name="Jen D."/>
            <person name="Larson L."/>
            <person name="Mehta T."/>
            <person name="Neiman D."/>
            <person name="Pearson M."/>
            <person name="Roberts A."/>
            <person name="Saif S."/>
            <person name="Shea T."/>
            <person name="Shenoy N."/>
            <person name="Sisk P."/>
            <person name="Stolte C."/>
            <person name="Sykes S."/>
            <person name="Walk T."/>
            <person name="White J."/>
            <person name="Yandava C."/>
            <person name="Haas B."/>
            <person name="Nusbaum C."/>
            <person name="Birren B."/>
        </authorList>
    </citation>
    <scope>NUCLEOTIDE SEQUENCE</scope>
    <source>
        <strain evidence="2">ATCC 64411</strain>
    </source>
</reference>
<sequence length="245" mass="25777">MATEANVSRGLGGSDDPCGLTWIPMSSWAHGHLAGDFILSPDECGSWPLSRHPGQGAVGLREWTPVGLRGHGSPPASAPVSGPQPRISRIGSHSGSDLLDCFLPFLAQKTAPRLQELVTQLTLRGSAGSTMERGKSWGQIVQTANPPTPANVSTRTDSRTRSRKPHPRDKAPASGPDVRRSVTPCIALAFACLCSSLESTAGLDDRAVAMGPKLLSADRRRVASTCRDATPPVAQHASELPLSRG</sequence>
<feature type="region of interest" description="Disordered" evidence="1">
    <location>
        <begin position="127"/>
        <end position="179"/>
    </location>
</feature>
<reference evidence="4" key="1">
    <citation type="submission" date="2010-05" db="EMBL/GenBank/DDBJ databases">
        <title>The genome sequence of Magnaporthe poae strain ATCC 64411.</title>
        <authorList>
            <person name="Ma L.-J."/>
            <person name="Dead R."/>
            <person name="Young S."/>
            <person name="Zeng Q."/>
            <person name="Koehrsen M."/>
            <person name="Alvarado L."/>
            <person name="Berlin A."/>
            <person name="Chapman S.B."/>
            <person name="Chen Z."/>
            <person name="Freedman E."/>
            <person name="Gellesch M."/>
            <person name="Goldberg J."/>
            <person name="Griggs A."/>
            <person name="Gujja S."/>
            <person name="Heilman E.R."/>
            <person name="Heiman D."/>
            <person name="Hepburn T."/>
            <person name="Howarth C."/>
            <person name="Jen D."/>
            <person name="Larson L."/>
            <person name="Mehta T."/>
            <person name="Neiman D."/>
            <person name="Pearson M."/>
            <person name="Roberts A."/>
            <person name="Saif S."/>
            <person name="Shea T."/>
            <person name="Shenoy N."/>
            <person name="Sisk P."/>
            <person name="Stolte C."/>
            <person name="Sykes S."/>
            <person name="Walk T."/>
            <person name="White J."/>
            <person name="Yandava C."/>
            <person name="Haas B."/>
            <person name="Nusbaum C."/>
            <person name="Birren B."/>
        </authorList>
    </citation>
    <scope>NUCLEOTIDE SEQUENCE [LARGE SCALE GENOMIC DNA]</scope>
    <source>
        <strain evidence="4">ATCC 64411 / 73-15</strain>
    </source>
</reference>
<keyword evidence="4" id="KW-1185">Reference proteome</keyword>
<dbReference type="Proteomes" id="UP000011715">
    <property type="component" value="Unassembled WGS sequence"/>
</dbReference>
<dbReference type="EMBL" id="ADBL01000526">
    <property type="status" value="NOT_ANNOTATED_CDS"/>
    <property type="molecule type" value="Genomic_DNA"/>
</dbReference>
<reference evidence="2" key="3">
    <citation type="submission" date="2011-03" db="EMBL/GenBank/DDBJ databases">
        <title>Annotation of Magnaporthe poae ATCC 64411.</title>
        <authorList>
            <person name="Ma L.-J."/>
            <person name="Dead R."/>
            <person name="Young S.K."/>
            <person name="Zeng Q."/>
            <person name="Gargeya S."/>
            <person name="Fitzgerald M."/>
            <person name="Haas B."/>
            <person name="Abouelleil A."/>
            <person name="Alvarado L."/>
            <person name="Arachchi H.M."/>
            <person name="Berlin A."/>
            <person name="Brown A."/>
            <person name="Chapman S.B."/>
            <person name="Chen Z."/>
            <person name="Dunbar C."/>
            <person name="Freedman E."/>
            <person name="Gearin G."/>
            <person name="Gellesch M."/>
            <person name="Goldberg J."/>
            <person name="Griggs A."/>
            <person name="Gujja S."/>
            <person name="Heiman D."/>
            <person name="Howarth C."/>
            <person name="Larson L."/>
            <person name="Lui A."/>
            <person name="MacDonald P.J.P."/>
            <person name="Mehta T."/>
            <person name="Montmayeur A."/>
            <person name="Murphy C."/>
            <person name="Neiman D."/>
            <person name="Pearson M."/>
            <person name="Priest M."/>
            <person name="Roberts A."/>
            <person name="Saif S."/>
            <person name="Shea T."/>
            <person name="Shenoy N."/>
            <person name="Sisk P."/>
            <person name="Stolte C."/>
            <person name="Sykes S."/>
            <person name="Yandava C."/>
            <person name="Wortman J."/>
            <person name="Nusbaum C."/>
            <person name="Birren B."/>
        </authorList>
    </citation>
    <scope>NUCLEOTIDE SEQUENCE</scope>
    <source>
        <strain evidence="2">ATCC 64411</strain>
    </source>
</reference>
<dbReference type="EnsemblFungi" id="MAPG_02066T0">
    <property type="protein sequence ID" value="MAPG_02066T0"/>
    <property type="gene ID" value="MAPG_02066"/>
</dbReference>